<accession>A0A0G4J3L5</accession>
<organism evidence="1 3">
    <name type="scientific">Plasmodiophora brassicae</name>
    <name type="common">Clubroot disease agent</name>
    <dbReference type="NCBI Taxonomy" id="37360"/>
    <lineage>
        <taxon>Eukaryota</taxon>
        <taxon>Sar</taxon>
        <taxon>Rhizaria</taxon>
        <taxon>Endomyxa</taxon>
        <taxon>Phytomyxea</taxon>
        <taxon>Plasmodiophorida</taxon>
        <taxon>Plasmodiophoridae</taxon>
        <taxon>Plasmodiophora</taxon>
    </lineage>
</organism>
<dbReference type="PANTHER" id="PTHR10974">
    <property type="entry name" value="FI08016P-RELATED"/>
    <property type="match status" value="1"/>
</dbReference>
<dbReference type="AlphaFoldDB" id="A0A0G4J3L5"/>
<evidence type="ECO:0000313" key="4">
    <source>
        <dbReference type="Proteomes" id="UP000290189"/>
    </source>
</evidence>
<evidence type="ECO:0000313" key="1">
    <source>
        <dbReference type="EMBL" id="CEP02213.1"/>
    </source>
</evidence>
<gene>
    <name evidence="1" type="ORF">PBRA_002478</name>
    <name evidence="2" type="ORF">PLBR_LOCUS816</name>
</gene>
<sequence length="824" mass="91707">MPGFMARLRAMLATVVTLAVVMFLWTARRLPGADWKSGALVGADWDSLVTLLRTRPLSLGMHPPFKPHLSCNPTFISRVPWQILAEKWGATSGLSHSHDIGRCRDDPNSDPHQFTSVDDDTNQLLIKGACNGTVMLFGSNGRQVMPLLLGTAPASVDLRDWQQVVVQCTEPKMIDVHVRAVLDRTSTDRARRAIQANQGSRTRPHVLILMVDSVSRGQFIRQFPKTVQTLQGVRRGEISGSHIQLGFERFSTAAVGTNGNFLPVLTGYSIGRWQSLNHELNRSNVSYVDRYLNASGIEHDGESVRNLFMEFKAAGYVTSLMDQSGLQWTSSLGKLMLPNGTDNEILDVVTGLADYNFYTIMDPLIRNGTGWDARLLYTRSDMKALCAGRQSLEELEFQRLSQLLDLATANSVPLFSVSVFNTGHEPAAKRAPSADAPLATFIERTLSAHPDVMIVLMSDHGLGYGPFAASDLGAFEGKLPTLFVSMPASFLGADHLQNAIANEERLVFPLDIFHTLRWVASPDAHDRGLFASEIDAKRDCDVVEPEYDVNYKFCGCAVRLETLMRPSYPLAVSALNFLNMVNEPARNVCEHARYAAEPRSIVLLDRVDEKNPFVDRLAVQLAVTTNGLVQRSAVETFTAYYVRHSEPPRWMHGDGPESFDLAVGTHWDSEHRHFLGPVSVVDMVHGTPISVLMRPIKDVHQVPRGSHLVLLHAEHALDPQTRPVRRRWWMQDPVVHLDDIRLVPGPWAVLLRHQGRTIGSATFAVVNSVLQPRFDQQELIGRYWAFDTLRRESEFGMFEQCTPAGMDPALCLCGNVSLPQDARS</sequence>
<evidence type="ECO:0000313" key="3">
    <source>
        <dbReference type="Proteomes" id="UP000039324"/>
    </source>
</evidence>
<dbReference type="EMBL" id="CDSF01000122">
    <property type="protein sequence ID" value="CEP02213.1"/>
    <property type="molecule type" value="Genomic_DNA"/>
</dbReference>
<dbReference type="STRING" id="37360.A0A0G4J3L5"/>
<keyword evidence="3" id="KW-1185">Reference proteome</keyword>
<dbReference type="GO" id="GO:0005615">
    <property type="term" value="C:extracellular space"/>
    <property type="evidence" value="ECO:0007669"/>
    <property type="project" value="TreeGrafter"/>
</dbReference>
<evidence type="ECO:0000313" key="2">
    <source>
        <dbReference type="EMBL" id="SPQ93601.1"/>
    </source>
</evidence>
<protein>
    <submittedName>
        <fullName evidence="1">Uncharacterized protein</fullName>
    </submittedName>
</protein>
<name>A0A0G4J3L5_PLABS</name>
<dbReference type="Proteomes" id="UP000290189">
    <property type="component" value="Unassembled WGS sequence"/>
</dbReference>
<dbReference type="Pfam" id="PF02995">
    <property type="entry name" value="DUF229"/>
    <property type="match status" value="2"/>
</dbReference>
<proteinExistence type="predicted"/>
<reference evidence="1 3" key="1">
    <citation type="submission" date="2015-02" db="EMBL/GenBank/DDBJ databases">
        <authorList>
            <person name="Chooi Y.-H."/>
        </authorList>
    </citation>
    <scope>NUCLEOTIDE SEQUENCE [LARGE SCALE GENOMIC DNA]</scope>
    <source>
        <strain evidence="1">E3</strain>
    </source>
</reference>
<dbReference type="OrthoDB" id="413313at2759"/>
<dbReference type="Proteomes" id="UP000039324">
    <property type="component" value="Unassembled WGS sequence"/>
</dbReference>
<dbReference type="EMBL" id="OVEO01000001">
    <property type="protein sequence ID" value="SPQ93601.1"/>
    <property type="molecule type" value="Genomic_DNA"/>
</dbReference>
<reference evidence="2 4" key="2">
    <citation type="submission" date="2018-03" db="EMBL/GenBank/DDBJ databases">
        <authorList>
            <person name="Fogelqvist J."/>
        </authorList>
    </citation>
    <scope>NUCLEOTIDE SEQUENCE [LARGE SCALE GENOMIC DNA]</scope>
</reference>
<dbReference type="InterPro" id="IPR017850">
    <property type="entry name" value="Alkaline_phosphatase_core_sf"/>
</dbReference>
<keyword evidence="2" id="KW-0496">Mitochondrion</keyword>
<geneLocation type="mitochondrion" evidence="2"/>
<dbReference type="PANTHER" id="PTHR10974:SF1">
    <property type="entry name" value="FI08016P-RELATED"/>
    <property type="match status" value="1"/>
</dbReference>
<dbReference type="InterPro" id="IPR004245">
    <property type="entry name" value="DUF229"/>
</dbReference>
<dbReference type="SUPFAM" id="SSF53649">
    <property type="entry name" value="Alkaline phosphatase-like"/>
    <property type="match status" value="1"/>
</dbReference>